<keyword evidence="2" id="KW-1185">Reference proteome</keyword>
<dbReference type="OrthoDB" id="5559995at2759"/>
<dbReference type="AlphaFoldDB" id="A0A9W7XVW7"/>
<name>A0A9W7XVW7_9FUNG</name>
<sequence length="274" mass="31264">MNKLVYAKSTLLYSAKLHKEEEHHLPFSFRLPDNLHTTVFARYNCSRYELEAVVRLRRGLKTVTMTQTLDIAFYAIPHEIALTKDAPVPLSCQHSQEWAEVSLEFASEYMCAQTTGKVKMLIVPQLSSLPYYYAGITGQFTEFIEYVRTDGKVMYKDSPRLIAPITNIDTSSYEPQPLLAGNIIEVTFEYRLPPSVTSTLASLRKNWATATMPANIPDPLDHVKAYVCYDVTNTHTRIKHALEYRIEFWNAYQEPVFITGAAPIRVVLPLAHLE</sequence>
<proteinExistence type="predicted"/>
<evidence type="ECO:0000313" key="1">
    <source>
        <dbReference type="EMBL" id="KAJ1719643.1"/>
    </source>
</evidence>
<accession>A0A9W7XVW7</accession>
<dbReference type="Proteomes" id="UP001149813">
    <property type="component" value="Unassembled WGS sequence"/>
</dbReference>
<organism evidence="1 2">
    <name type="scientific">Coemansia erecta</name>
    <dbReference type="NCBI Taxonomy" id="147472"/>
    <lineage>
        <taxon>Eukaryota</taxon>
        <taxon>Fungi</taxon>
        <taxon>Fungi incertae sedis</taxon>
        <taxon>Zoopagomycota</taxon>
        <taxon>Kickxellomycotina</taxon>
        <taxon>Kickxellomycetes</taxon>
        <taxon>Kickxellales</taxon>
        <taxon>Kickxellaceae</taxon>
        <taxon>Coemansia</taxon>
    </lineage>
</organism>
<gene>
    <name evidence="1" type="ORF">LPJ53_005632</name>
</gene>
<reference evidence="1" key="1">
    <citation type="submission" date="2022-07" db="EMBL/GenBank/DDBJ databases">
        <title>Phylogenomic reconstructions and comparative analyses of Kickxellomycotina fungi.</title>
        <authorList>
            <person name="Reynolds N.K."/>
            <person name="Stajich J.E."/>
            <person name="Barry K."/>
            <person name="Grigoriev I.V."/>
            <person name="Crous P."/>
            <person name="Smith M.E."/>
        </authorList>
    </citation>
    <scope>NUCLEOTIDE SEQUENCE</scope>
    <source>
        <strain evidence="1">NBRC 32514</strain>
    </source>
</reference>
<dbReference type="EMBL" id="JANBOJ010000362">
    <property type="protein sequence ID" value="KAJ1719643.1"/>
    <property type="molecule type" value="Genomic_DNA"/>
</dbReference>
<comment type="caution">
    <text evidence="1">The sequence shown here is derived from an EMBL/GenBank/DDBJ whole genome shotgun (WGS) entry which is preliminary data.</text>
</comment>
<protein>
    <submittedName>
        <fullName evidence="1">Uncharacterized protein</fullName>
    </submittedName>
</protein>
<evidence type="ECO:0000313" key="2">
    <source>
        <dbReference type="Proteomes" id="UP001149813"/>
    </source>
</evidence>